<keyword evidence="6 14" id="KW-0732">Signal</keyword>
<reference evidence="17 18" key="1">
    <citation type="submission" date="2020-12" db="EMBL/GenBank/DDBJ databases">
        <title>Metabolic potential, ecology and presence of endohyphal bacteria is reflected in genomic diversity of Mucoromycotina.</title>
        <authorList>
            <person name="Muszewska A."/>
            <person name="Okrasinska A."/>
            <person name="Steczkiewicz K."/>
            <person name="Drgas O."/>
            <person name="Orlowska M."/>
            <person name="Perlinska-Lenart U."/>
            <person name="Aleksandrzak-Piekarczyk T."/>
            <person name="Szatraj K."/>
            <person name="Zielenkiewicz U."/>
            <person name="Pilsyk S."/>
            <person name="Malc E."/>
            <person name="Mieczkowski P."/>
            <person name="Kruszewska J.S."/>
            <person name="Biernat P."/>
            <person name="Pawlowska J."/>
        </authorList>
    </citation>
    <scope>NUCLEOTIDE SEQUENCE [LARGE SCALE GENOMIC DNA]</scope>
    <source>
        <strain evidence="17 18">CBS 142.35</strain>
    </source>
</reference>
<evidence type="ECO:0000256" key="4">
    <source>
        <dbReference type="ARBA" id="ARBA00006347"/>
    </source>
</evidence>
<comment type="similarity">
    <text evidence="4 13">Belongs to the protein disulfide isomerase family.</text>
</comment>
<dbReference type="PROSITE" id="PS00194">
    <property type="entry name" value="THIOREDOXIN_1"/>
    <property type="match status" value="2"/>
</dbReference>
<evidence type="ECO:0000256" key="1">
    <source>
        <dbReference type="ARBA" id="ARBA00001182"/>
    </source>
</evidence>
<comment type="caution">
    <text evidence="17">The sequence shown here is derived from an EMBL/GenBank/DDBJ whole genome shotgun (WGS) entry which is preliminary data.</text>
</comment>
<feature type="signal peptide" evidence="14">
    <location>
        <begin position="1"/>
        <end position="24"/>
    </location>
</feature>
<feature type="disulfide bond" description="Redox-active" evidence="12">
    <location>
        <begin position="54"/>
        <end position="57"/>
    </location>
</feature>
<dbReference type="OrthoDB" id="427280at2759"/>
<evidence type="ECO:0000313" key="18">
    <source>
        <dbReference type="Proteomes" id="UP000646827"/>
    </source>
</evidence>
<feature type="domain" description="Thioredoxin" evidence="16">
    <location>
        <begin position="343"/>
        <end position="476"/>
    </location>
</feature>
<evidence type="ECO:0000256" key="13">
    <source>
        <dbReference type="RuleBase" id="RU004208"/>
    </source>
</evidence>
<evidence type="ECO:0000256" key="9">
    <source>
        <dbReference type="ARBA" id="ARBA00023157"/>
    </source>
</evidence>
<evidence type="ECO:0000256" key="14">
    <source>
        <dbReference type="RuleBase" id="RU361130"/>
    </source>
</evidence>
<proteinExistence type="inferred from homology"/>
<dbReference type="PROSITE" id="PS51352">
    <property type="entry name" value="THIOREDOXIN_2"/>
    <property type="match status" value="2"/>
</dbReference>
<feature type="chain" id="PRO_5034506594" description="Protein disulfide-isomerase" evidence="14">
    <location>
        <begin position="25"/>
        <end position="502"/>
    </location>
</feature>
<dbReference type="SUPFAM" id="SSF52833">
    <property type="entry name" value="Thioredoxin-like"/>
    <property type="match status" value="4"/>
</dbReference>
<dbReference type="CDD" id="cd02982">
    <property type="entry name" value="PDI_b'_family"/>
    <property type="match status" value="1"/>
</dbReference>
<dbReference type="PANTHER" id="PTHR18929">
    <property type="entry name" value="PROTEIN DISULFIDE ISOMERASE"/>
    <property type="match status" value="1"/>
</dbReference>
<keyword evidence="11 12" id="KW-0676">Redox-active center</keyword>
<dbReference type="GO" id="GO:0034976">
    <property type="term" value="P:response to endoplasmic reticulum stress"/>
    <property type="evidence" value="ECO:0007669"/>
    <property type="project" value="TreeGrafter"/>
</dbReference>
<feature type="disulfide bond" description="Redox-active" evidence="12">
    <location>
        <begin position="393"/>
        <end position="396"/>
    </location>
</feature>
<dbReference type="InterPro" id="IPR005788">
    <property type="entry name" value="PDI_thioredoxin-like_dom"/>
</dbReference>
<dbReference type="NCBIfam" id="TIGR01126">
    <property type="entry name" value="pdi_dom"/>
    <property type="match status" value="2"/>
</dbReference>
<dbReference type="Gene3D" id="3.40.30.10">
    <property type="entry name" value="Glutaredoxin"/>
    <property type="match status" value="4"/>
</dbReference>
<sequence>MVKKTLLWTALATTFAALTNSVLADDVITLDQSNFENEVMKEDLMLVEFYAPWCGHCKALAPEYETAATTLKEDQVKLGKVDCTVNQDLCQEYEVRGYPTLKVFRKGDTSEYKGTRKADGIISYMQKQAAPAITDLNADNFEKFKESDRVVVVAYTSSSDEKSKTAVKEVADKLRDDYFFGLVTDESLAKEHNVDTFPSLVIYKQFDQELDGGRSEWTESLEDGVKIQEFIKTNSVPLLDEISASNFAAYADAGLPLAYIFADSKEMAEPLIEAIKPIAQKYKGKINFVHIDATKYGPHAGNVGLKEEWPAFAIQHIDTGAKYPYDQSAEITTKNIETFVDDYVHGKIEPTLKSEDIPEDNKGPVKVVVAKQFSELVLDKKKDAFLEVYAPWCGHCKRLAPIWEELGDAVQKQGFSDKVVIAKMDGTENDVPAEAGFTVSGFPTLKFFKAETNELLDYNGGRTLEDMVEFINENASNNVKISLTKDTEEETKEEEDAGHDEL</sequence>
<dbReference type="FunFam" id="3.40.30.10:FF:000139">
    <property type="entry name" value="Protein disulfide-isomerase"/>
    <property type="match status" value="1"/>
</dbReference>
<evidence type="ECO:0000256" key="3">
    <source>
        <dbReference type="ARBA" id="ARBA00004319"/>
    </source>
</evidence>
<feature type="compositionally biased region" description="Acidic residues" evidence="15">
    <location>
        <begin position="487"/>
        <end position="502"/>
    </location>
</feature>
<comment type="function">
    <text evidence="2">Participates in the folding of proteins containing disulfide bonds, may be involved in glycosylation, prolyl hydroxylation and triglyceride transfer.</text>
</comment>
<evidence type="ECO:0000256" key="15">
    <source>
        <dbReference type="SAM" id="MobiDB-lite"/>
    </source>
</evidence>
<keyword evidence="9 12" id="KW-1015">Disulfide bond</keyword>
<organism evidence="17 18">
    <name type="scientific">Circinella minor</name>
    <dbReference type="NCBI Taxonomy" id="1195481"/>
    <lineage>
        <taxon>Eukaryota</taxon>
        <taxon>Fungi</taxon>
        <taxon>Fungi incertae sedis</taxon>
        <taxon>Mucoromycota</taxon>
        <taxon>Mucoromycotina</taxon>
        <taxon>Mucoromycetes</taxon>
        <taxon>Mucorales</taxon>
        <taxon>Lichtheimiaceae</taxon>
        <taxon>Circinella</taxon>
    </lineage>
</organism>
<dbReference type="InterPro" id="IPR013766">
    <property type="entry name" value="Thioredoxin_domain"/>
</dbReference>
<name>A0A8H7RTS9_9FUNG</name>
<evidence type="ECO:0000256" key="8">
    <source>
        <dbReference type="ARBA" id="ARBA00022824"/>
    </source>
</evidence>
<keyword evidence="7" id="KW-0677">Repeat</keyword>
<dbReference type="CDD" id="cd02981">
    <property type="entry name" value="PDI_b_family"/>
    <property type="match status" value="1"/>
</dbReference>
<dbReference type="CDD" id="cd02961">
    <property type="entry name" value="PDI_a_family"/>
    <property type="match status" value="1"/>
</dbReference>
<evidence type="ECO:0000256" key="12">
    <source>
        <dbReference type="PIRSR" id="PIRSR605792-51"/>
    </source>
</evidence>
<dbReference type="InterPro" id="IPR005792">
    <property type="entry name" value="Prot_disulphide_isomerase"/>
</dbReference>
<dbReference type="NCBIfam" id="TIGR01130">
    <property type="entry name" value="ER_PDI_fam"/>
    <property type="match status" value="1"/>
</dbReference>
<feature type="domain" description="Thioredoxin" evidence="16">
    <location>
        <begin position="4"/>
        <end position="130"/>
    </location>
</feature>
<gene>
    <name evidence="17" type="ORF">INT45_006031</name>
</gene>
<keyword evidence="8" id="KW-0256">Endoplasmic reticulum</keyword>
<dbReference type="PRINTS" id="PR00421">
    <property type="entry name" value="THIOREDOXIN"/>
</dbReference>
<dbReference type="GO" id="GO:0003756">
    <property type="term" value="F:protein disulfide isomerase activity"/>
    <property type="evidence" value="ECO:0007669"/>
    <property type="project" value="UniProtKB-EC"/>
</dbReference>
<feature type="region of interest" description="Disordered" evidence="15">
    <location>
        <begin position="479"/>
        <end position="502"/>
    </location>
</feature>
<accession>A0A8H7RTS9</accession>
<dbReference type="FunFam" id="3.40.30.10:FF:000027">
    <property type="entry name" value="protein disulfide-isomerase A2"/>
    <property type="match status" value="1"/>
</dbReference>
<evidence type="ECO:0000259" key="16">
    <source>
        <dbReference type="PROSITE" id="PS51352"/>
    </source>
</evidence>
<keyword evidence="10 14" id="KW-0413">Isomerase</keyword>
<dbReference type="GO" id="GO:0005788">
    <property type="term" value="C:endoplasmic reticulum lumen"/>
    <property type="evidence" value="ECO:0007669"/>
    <property type="project" value="UniProtKB-SubCell"/>
</dbReference>
<dbReference type="FunFam" id="3.40.30.10:FF:000017">
    <property type="entry name" value="Protein disulfide-isomerase A4"/>
    <property type="match status" value="1"/>
</dbReference>
<dbReference type="EC" id="5.3.4.1" evidence="5 14"/>
<dbReference type="GO" id="GO:0006457">
    <property type="term" value="P:protein folding"/>
    <property type="evidence" value="ECO:0007669"/>
    <property type="project" value="TreeGrafter"/>
</dbReference>
<evidence type="ECO:0000313" key="17">
    <source>
        <dbReference type="EMBL" id="KAG2216555.1"/>
    </source>
</evidence>
<evidence type="ECO:0000256" key="10">
    <source>
        <dbReference type="ARBA" id="ARBA00023235"/>
    </source>
</evidence>
<evidence type="ECO:0000256" key="5">
    <source>
        <dbReference type="ARBA" id="ARBA00012723"/>
    </source>
</evidence>
<dbReference type="AlphaFoldDB" id="A0A8H7RTS9"/>
<dbReference type="InterPro" id="IPR017937">
    <property type="entry name" value="Thioredoxin_CS"/>
</dbReference>
<evidence type="ECO:0000256" key="2">
    <source>
        <dbReference type="ARBA" id="ARBA00002692"/>
    </source>
</evidence>
<dbReference type="CDD" id="cd02995">
    <property type="entry name" value="PDI_a_PDI_a'_C"/>
    <property type="match status" value="1"/>
</dbReference>
<evidence type="ECO:0000256" key="6">
    <source>
        <dbReference type="ARBA" id="ARBA00022729"/>
    </source>
</evidence>
<evidence type="ECO:0000256" key="7">
    <source>
        <dbReference type="ARBA" id="ARBA00022737"/>
    </source>
</evidence>
<dbReference type="EMBL" id="JAEPRB010000388">
    <property type="protein sequence ID" value="KAG2216555.1"/>
    <property type="molecule type" value="Genomic_DNA"/>
</dbReference>
<dbReference type="InterPro" id="IPR036249">
    <property type="entry name" value="Thioredoxin-like_sf"/>
</dbReference>
<evidence type="ECO:0000256" key="11">
    <source>
        <dbReference type="ARBA" id="ARBA00023284"/>
    </source>
</evidence>
<keyword evidence="18" id="KW-1185">Reference proteome</keyword>
<comment type="subcellular location">
    <subcellularLocation>
        <location evidence="3">Endoplasmic reticulum lumen</location>
    </subcellularLocation>
</comment>
<dbReference type="Pfam" id="PF13848">
    <property type="entry name" value="Thioredoxin_6"/>
    <property type="match status" value="1"/>
</dbReference>
<dbReference type="Pfam" id="PF00085">
    <property type="entry name" value="Thioredoxin"/>
    <property type="match status" value="2"/>
</dbReference>
<dbReference type="Proteomes" id="UP000646827">
    <property type="component" value="Unassembled WGS sequence"/>
</dbReference>
<comment type="catalytic activity">
    <reaction evidence="1 14">
        <text>Catalyzes the rearrangement of -S-S- bonds in proteins.</text>
        <dbReference type="EC" id="5.3.4.1"/>
    </reaction>
</comment>
<dbReference type="PANTHER" id="PTHR18929:SF132">
    <property type="entry name" value="PROTEIN DISULFIDE-ISOMERASE A3"/>
    <property type="match status" value="1"/>
</dbReference>
<protein>
    <recommendedName>
        <fullName evidence="5 14">Protein disulfide-isomerase</fullName>
        <ecNumber evidence="5 14">5.3.4.1</ecNumber>
    </recommendedName>
</protein>